<proteinExistence type="predicted"/>
<organism evidence="2 3">
    <name type="scientific">Kipferlia bialata</name>
    <dbReference type="NCBI Taxonomy" id="797122"/>
    <lineage>
        <taxon>Eukaryota</taxon>
        <taxon>Metamonada</taxon>
        <taxon>Carpediemonas-like organisms</taxon>
        <taxon>Kipferlia</taxon>
    </lineage>
</organism>
<accession>A0A9K3GGZ4</accession>
<evidence type="ECO:0000256" key="1">
    <source>
        <dbReference type="SAM" id="MobiDB-lite"/>
    </source>
</evidence>
<dbReference type="AlphaFoldDB" id="A0A9K3GGZ4"/>
<comment type="caution">
    <text evidence="2">The sequence shown here is derived from an EMBL/GenBank/DDBJ whole genome shotgun (WGS) entry which is preliminary data.</text>
</comment>
<evidence type="ECO:0000313" key="3">
    <source>
        <dbReference type="Proteomes" id="UP000265618"/>
    </source>
</evidence>
<evidence type="ECO:0000313" key="2">
    <source>
        <dbReference type="EMBL" id="GIQ83669.1"/>
    </source>
</evidence>
<keyword evidence="3" id="KW-1185">Reference proteome</keyword>
<dbReference type="Proteomes" id="UP000265618">
    <property type="component" value="Unassembled WGS sequence"/>
</dbReference>
<gene>
    <name evidence="2" type="ORF">KIPB_005023</name>
</gene>
<protein>
    <submittedName>
        <fullName evidence="2">Uncharacterized protein</fullName>
    </submittedName>
</protein>
<reference evidence="2 3" key="1">
    <citation type="journal article" date="2018" name="PLoS ONE">
        <title>The draft genome of Kipferlia bialata reveals reductive genome evolution in fornicate parasites.</title>
        <authorList>
            <person name="Tanifuji G."/>
            <person name="Takabayashi S."/>
            <person name="Kume K."/>
            <person name="Takagi M."/>
            <person name="Nakayama T."/>
            <person name="Kamikawa R."/>
            <person name="Inagaki Y."/>
            <person name="Hashimoto T."/>
        </authorList>
    </citation>
    <scope>NUCLEOTIDE SEQUENCE [LARGE SCALE GENOMIC DNA]</scope>
    <source>
        <strain evidence="2">NY0173</strain>
    </source>
</reference>
<sequence length="308" mass="32988">MHRIGGKEDLHSVKEQLDGLRTSLSEREAQQGVLASDLEAQEAQVRQGGEDSAQILASCLSLETQLGEIRTKLDGISGSVGDVEHLPTLKDVRELADEIVSERMSDETTLAELQAEAATLTGLASAIVDRLTLQQRHLARQHALHTTVCPVRSTLSLTMPQFVYVRTTSVVGLSLSLYSRAGLPLPHSSPAYREARLGLEVTCTGPDGTAIPLSLTGSDDEEAEDAEAEATVPDAPEQTGPLPLTATLDPLSTGMYRVEACVESLGLSGRTSTYSVSSRMVSLWGYLFASPYARQPQLVSLLSESTNT</sequence>
<dbReference type="EMBL" id="BDIP01001135">
    <property type="protein sequence ID" value="GIQ83669.1"/>
    <property type="molecule type" value="Genomic_DNA"/>
</dbReference>
<name>A0A9K3GGZ4_9EUKA</name>
<feature type="compositionally biased region" description="Acidic residues" evidence="1">
    <location>
        <begin position="218"/>
        <end position="228"/>
    </location>
</feature>
<feature type="region of interest" description="Disordered" evidence="1">
    <location>
        <begin position="213"/>
        <end position="243"/>
    </location>
</feature>